<accession>A0A6B9ZEK3</accession>
<dbReference type="NCBIfam" id="NF033517">
    <property type="entry name" value="transpos_IS66"/>
    <property type="match status" value="1"/>
</dbReference>
<dbReference type="InterPro" id="IPR024463">
    <property type="entry name" value="Transposase_TnpC_homeodom"/>
</dbReference>
<evidence type="ECO:0000313" key="5">
    <source>
        <dbReference type="EMBL" id="QHS59931.1"/>
    </source>
</evidence>
<evidence type="ECO:0000256" key="1">
    <source>
        <dbReference type="SAM" id="Coils"/>
    </source>
</evidence>
<name>A0A6B9ZEK3_9BACT</name>
<dbReference type="EMBL" id="CP048113">
    <property type="protein sequence ID" value="QHS59931.1"/>
    <property type="molecule type" value="Genomic_DNA"/>
</dbReference>
<evidence type="ECO:0000259" key="3">
    <source>
        <dbReference type="Pfam" id="PF13007"/>
    </source>
</evidence>
<dbReference type="AlphaFoldDB" id="A0A6B9ZEK3"/>
<dbReference type="KEGG" id="chih:GWR21_10105"/>
<dbReference type="Proteomes" id="UP000476411">
    <property type="component" value="Chromosome"/>
</dbReference>
<keyword evidence="6" id="KW-1185">Reference proteome</keyword>
<dbReference type="PANTHER" id="PTHR33678">
    <property type="entry name" value="BLL1576 PROTEIN"/>
    <property type="match status" value="1"/>
</dbReference>
<reference evidence="5 6" key="1">
    <citation type="submission" date="2020-01" db="EMBL/GenBank/DDBJ databases">
        <title>Complete genome sequence of Chitinophaga sp. H33E-04 isolated from quinoa roots.</title>
        <authorList>
            <person name="Weon H.-Y."/>
            <person name="Lee S.A."/>
        </authorList>
    </citation>
    <scope>NUCLEOTIDE SEQUENCE [LARGE SCALE GENOMIC DNA]</scope>
    <source>
        <strain evidence="5 6">H33E-04</strain>
    </source>
</reference>
<evidence type="ECO:0000313" key="6">
    <source>
        <dbReference type="Proteomes" id="UP000476411"/>
    </source>
</evidence>
<evidence type="ECO:0000259" key="4">
    <source>
        <dbReference type="Pfam" id="PF13817"/>
    </source>
</evidence>
<sequence>MSTSAKDNDYKQLYESAINKVEQLQHELNQLKKMIFGVRQERFIPADKNQLALDIPTEQSAAVCNVLDAKKVTYVKVVKQDATQRRDSSHTIPSHLRREDVIIDPDHIPAGSKHIGTTETEVLEYKPAEIYVVRYIRNKYLLPSADETSSKIIVGTLPTLPVTKSMMGPGLLAQLVVEKICDHLPVHRQQQRLERDGIKLPYSTLSDGFAKTAALITPIYRALVTEVLNADYLQADETSVPVLDKDKKGSTHRGYYWLYQDSINKLLVFDYQPGRGREGPAEMLKDFYGTLQTDAYSAYNSIVDTNNITLIHCLAHARRYFSDAIYSDRERAEYVLEQLQLVYQIERDSRALNHDNEKRAASRQKQSLPILKKLGSWMEDQYKQVLPQSPIGKALAYSIKRWDKLCAFVYDGKLHPDNNAAERSIRATVIGRKNYLFAGSHESAKRIAMLYSLIGTCKLHNINPSLWLKDVLTVINDHPINRIKELLPHIWITKQK</sequence>
<dbReference type="InterPro" id="IPR004291">
    <property type="entry name" value="Transposase_IS66_central"/>
</dbReference>
<dbReference type="InterPro" id="IPR052344">
    <property type="entry name" value="Transposase-related"/>
</dbReference>
<dbReference type="PANTHER" id="PTHR33678:SF1">
    <property type="entry name" value="BLL1576 PROTEIN"/>
    <property type="match status" value="1"/>
</dbReference>
<dbReference type="RefSeq" id="WP_162331625.1">
    <property type="nucleotide sequence ID" value="NZ_CP048113.1"/>
</dbReference>
<protein>
    <submittedName>
        <fullName evidence="5">IS66 family transposase</fullName>
    </submittedName>
</protein>
<organism evidence="5 6">
    <name type="scientific">Chitinophaga agri</name>
    <dbReference type="NCBI Taxonomy" id="2703787"/>
    <lineage>
        <taxon>Bacteria</taxon>
        <taxon>Pseudomonadati</taxon>
        <taxon>Bacteroidota</taxon>
        <taxon>Chitinophagia</taxon>
        <taxon>Chitinophagales</taxon>
        <taxon>Chitinophagaceae</taxon>
        <taxon>Chitinophaga</taxon>
    </lineage>
</organism>
<feature type="coiled-coil region" evidence="1">
    <location>
        <begin position="7"/>
        <end position="41"/>
    </location>
</feature>
<feature type="domain" description="Transposase IS66 C-terminal" evidence="4">
    <location>
        <begin position="452"/>
        <end position="489"/>
    </location>
</feature>
<feature type="domain" description="Transposase TnpC homeodomain" evidence="3">
    <location>
        <begin position="23"/>
        <end position="101"/>
    </location>
</feature>
<dbReference type="InterPro" id="IPR039552">
    <property type="entry name" value="IS66_C"/>
</dbReference>
<dbReference type="Pfam" id="PF13817">
    <property type="entry name" value="DDE_Tnp_IS66_C"/>
    <property type="match status" value="1"/>
</dbReference>
<gene>
    <name evidence="5" type="ORF">GWR21_10105</name>
</gene>
<evidence type="ECO:0000259" key="2">
    <source>
        <dbReference type="Pfam" id="PF03050"/>
    </source>
</evidence>
<dbReference type="Pfam" id="PF13007">
    <property type="entry name" value="LZ_Tnp_IS66"/>
    <property type="match status" value="1"/>
</dbReference>
<feature type="domain" description="Transposase IS66 central" evidence="2">
    <location>
        <begin position="164"/>
        <end position="445"/>
    </location>
</feature>
<dbReference type="Pfam" id="PF03050">
    <property type="entry name" value="DDE_Tnp_IS66"/>
    <property type="match status" value="1"/>
</dbReference>
<keyword evidence="1" id="KW-0175">Coiled coil</keyword>
<proteinExistence type="predicted"/>